<dbReference type="EMBL" id="JACOOT010000003">
    <property type="protein sequence ID" value="MBC5649770.1"/>
    <property type="molecule type" value="Genomic_DNA"/>
</dbReference>
<dbReference type="AlphaFoldDB" id="A0A8I0AFJ6"/>
<organism evidence="2 3">
    <name type="scientific">Blautia segnis</name>
    <dbReference type="NCBI Taxonomy" id="2763030"/>
    <lineage>
        <taxon>Bacteria</taxon>
        <taxon>Bacillati</taxon>
        <taxon>Bacillota</taxon>
        <taxon>Clostridia</taxon>
        <taxon>Lachnospirales</taxon>
        <taxon>Lachnospiraceae</taxon>
        <taxon>Blautia</taxon>
    </lineage>
</organism>
<feature type="transmembrane region" description="Helical" evidence="1">
    <location>
        <begin position="44"/>
        <end position="62"/>
    </location>
</feature>
<evidence type="ECO:0008006" key="4">
    <source>
        <dbReference type="Google" id="ProtNLM"/>
    </source>
</evidence>
<evidence type="ECO:0000313" key="2">
    <source>
        <dbReference type="EMBL" id="MBC5649770.1"/>
    </source>
</evidence>
<keyword evidence="3" id="KW-1185">Reference proteome</keyword>
<dbReference type="RefSeq" id="WP_021926136.1">
    <property type="nucleotide sequence ID" value="NZ_JACOOT010000003.1"/>
</dbReference>
<name>A0A8I0AFJ6_9FIRM</name>
<sequence>MREKFIRFMQGRNGVDQFSRFTMGVALVAIVLTLFTGTRNGLGAFLDILGMAALVYTYYRIFSKNISKRYAENQKYLSVSAKYRSWFQKEKRMMSQRKDYHIYSCPGCGQKIRIPRGGFKKVEIECPKCHTKFIKRR</sequence>
<accession>A0A8I0AFJ6</accession>
<reference evidence="2 3" key="1">
    <citation type="submission" date="2020-08" db="EMBL/GenBank/DDBJ databases">
        <title>Genome public.</title>
        <authorList>
            <person name="Liu C."/>
            <person name="Sun Q."/>
        </authorList>
    </citation>
    <scope>NUCLEOTIDE SEQUENCE [LARGE SCALE GENOMIC DNA]</scope>
    <source>
        <strain evidence="2 3">BX17</strain>
    </source>
</reference>
<keyword evidence="1" id="KW-1133">Transmembrane helix</keyword>
<proteinExistence type="predicted"/>
<comment type="caution">
    <text evidence="2">The sequence shown here is derived from an EMBL/GenBank/DDBJ whole genome shotgun (WGS) entry which is preliminary data.</text>
</comment>
<gene>
    <name evidence="2" type="ORF">H8S54_01200</name>
</gene>
<evidence type="ECO:0000256" key="1">
    <source>
        <dbReference type="SAM" id="Phobius"/>
    </source>
</evidence>
<protein>
    <recommendedName>
        <fullName evidence="4">Zn-finger containing protein</fullName>
    </recommendedName>
</protein>
<evidence type="ECO:0000313" key="3">
    <source>
        <dbReference type="Proteomes" id="UP000652847"/>
    </source>
</evidence>
<keyword evidence="1" id="KW-0472">Membrane</keyword>
<keyword evidence="1" id="KW-0812">Transmembrane</keyword>
<feature type="transmembrane region" description="Helical" evidence="1">
    <location>
        <begin position="21"/>
        <end position="38"/>
    </location>
</feature>
<dbReference type="Proteomes" id="UP000652847">
    <property type="component" value="Unassembled WGS sequence"/>
</dbReference>